<comment type="similarity">
    <text evidence="4">Belongs to the class I-like SAM-binding methyltransferase superfamily.</text>
</comment>
<evidence type="ECO:0000313" key="6">
    <source>
        <dbReference type="Proteomes" id="UP000245946"/>
    </source>
</evidence>
<evidence type="ECO:0000256" key="2">
    <source>
        <dbReference type="ARBA" id="ARBA00022679"/>
    </source>
</evidence>
<dbReference type="STRING" id="58919.A0A316ZDK0"/>
<dbReference type="GO" id="GO:0016740">
    <property type="term" value="F:transferase activity"/>
    <property type="evidence" value="ECO:0007669"/>
    <property type="project" value="UniProtKB-KW"/>
</dbReference>
<dbReference type="AlphaFoldDB" id="A0A316ZDK0"/>
<dbReference type="InterPro" id="IPR051654">
    <property type="entry name" value="Meroterpenoid_MTases"/>
</dbReference>
<dbReference type="RefSeq" id="XP_025598644.1">
    <property type="nucleotide sequence ID" value="XM_025745195.1"/>
</dbReference>
<keyword evidence="6" id="KW-1185">Reference proteome</keyword>
<gene>
    <name evidence="5" type="ORF">FA09DRAFT_360110</name>
</gene>
<dbReference type="InterPro" id="IPR029063">
    <property type="entry name" value="SAM-dependent_MTases_sf"/>
</dbReference>
<dbReference type="PANTHER" id="PTHR35897">
    <property type="entry name" value="METHYLTRANSFERASE AUSD"/>
    <property type="match status" value="1"/>
</dbReference>
<evidence type="ECO:0000256" key="3">
    <source>
        <dbReference type="ARBA" id="ARBA00022691"/>
    </source>
</evidence>
<proteinExistence type="inferred from homology"/>
<evidence type="ECO:0000256" key="4">
    <source>
        <dbReference type="ARBA" id="ARBA00038314"/>
    </source>
</evidence>
<comment type="pathway">
    <text evidence="1">Secondary metabolite biosynthesis.</text>
</comment>
<protein>
    <recommendedName>
        <fullName evidence="7">Methyltransferase domain-containing protein</fullName>
    </recommendedName>
</protein>
<organism evidence="5 6">
    <name type="scientific">Tilletiopsis washingtonensis</name>
    <dbReference type="NCBI Taxonomy" id="58919"/>
    <lineage>
        <taxon>Eukaryota</taxon>
        <taxon>Fungi</taxon>
        <taxon>Dikarya</taxon>
        <taxon>Basidiomycota</taxon>
        <taxon>Ustilaginomycotina</taxon>
        <taxon>Exobasidiomycetes</taxon>
        <taxon>Entylomatales</taxon>
        <taxon>Entylomatales incertae sedis</taxon>
        <taxon>Tilletiopsis</taxon>
    </lineage>
</organism>
<dbReference type="PANTHER" id="PTHR35897:SF1">
    <property type="entry name" value="METHYLTRANSFERASE AUSD"/>
    <property type="match status" value="1"/>
</dbReference>
<dbReference type="Gene3D" id="3.40.50.150">
    <property type="entry name" value="Vaccinia Virus protein VP39"/>
    <property type="match status" value="1"/>
</dbReference>
<evidence type="ECO:0000256" key="1">
    <source>
        <dbReference type="ARBA" id="ARBA00005179"/>
    </source>
</evidence>
<dbReference type="Proteomes" id="UP000245946">
    <property type="component" value="Unassembled WGS sequence"/>
</dbReference>
<dbReference type="OrthoDB" id="2094832at2759"/>
<accession>A0A316ZDK0</accession>
<dbReference type="GeneID" id="37272739"/>
<reference evidence="5 6" key="1">
    <citation type="journal article" date="2018" name="Mol. Biol. Evol.">
        <title>Broad Genomic Sampling Reveals a Smut Pathogenic Ancestry of the Fungal Clade Ustilaginomycotina.</title>
        <authorList>
            <person name="Kijpornyongpan T."/>
            <person name="Mondo S.J."/>
            <person name="Barry K."/>
            <person name="Sandor L."/>
            <person name="Lee J."/>
            <person name="Lipzen A."/>
            <person name="Pangilinan J."/>
            <person name="LaButti K."/>
            <person name="Hainaut M."/>
            <person name="Henrissat B."/>
            <person name="Grigoriev I.V."/>
            <person name="Spatafora J.W."/>
            <person name="Aime M.C."/>
        </authorList>
    </citation>
    <scope>NUCLEOTIDE SEQUENCE [LARGE SCALE GENOMIC DNA]</scope>
    <source>
        <strain evidence="5 6">MCA 4186</strain>
    </source>
</reference>
<keyword evidence="3" id="KW-0949">S-adenosyl-L-methionine</keyword>
<dbReference type="EMBL" id="KZ819291">
    <property type="protein sequence ID" value="PWN98365.1"/>
    <property type="molecule type" value="Genomic_DNA"/>
</dbReference>
<dbReference type="SUPFAM" id="SSF53335">
    <property type="entry name" value="S-adenosyl-L-methionine-dependent methyltransferases"/>
    <property type="match status" value="1"/>
</dbReference>
<evidence type="ECO:0008006" key="7">
    <source>
        <dbReference type="Google" id="ProtNLM"/>
    </source>
</evidence>
<name>A0A316ZDK0_9BASI</name>
<evidence type="ECO:0000313" key="5">
    <source>
        <dbReference type="EMBL" id="PWN98365.1"/>
    </source>
</evidence>
<sequence length="295" mass="32092">MPGTPFSTTLLEPALAKAPHALPFLRTIVPHEPHTDDALLEHLVAASRAAYADVDYPCLIMFLHLQFGIAMHPAYALVEQLAASSSAEQVALDVGCALGSDARWLAHHGWHGRAVGAELRPVLLEHGHKLFRDDAESCGVRFLLGDLFDAAFLGTGASATSDSLSALSGRVRVLYAASLFHLFDAEAQQQLARHFGALLAPGTAAAPSLVLGRQIALPSPGTWATADGVHSSLVANRWAHNEASFEALWRTALPDKHVKVETTRQEFSEQEKQGAKHFRREDTFFLVWSVQVWDK</sequence>
<keyword evidence="2" id="KW-0808">Transferase</keyword>